<feature type="region of interest" description="Disordered" evidence="1">
    <location>
        <begin position="1"/>
        <end position="59"/>
    </location>
</feature>
<dbReference type="RefSeq" id="WP_067459182.1">
    <property type="nucleotide sequence ID" value="NZ_LVVY01000123.1"/>
</dbReference>
<sequence length="59" mass="6397">MDKSKQKGAAQSDKVEGPDEDPSPARVKDRQREHKPRAEDDMPGADGPLSAGADEDTYD</sequence>
<evidence type="ECO:0000313" key="2">
    <source>
        <dbReference type="EMBL" id="OAM74329.1"/>
    </source>
</evidence>
<reference evidence="2 3" key="1">
    <citation type="submission" date="2016-03" db="EMBL/GenBank/DDBJ databases">
        <title>Genome sequencing of Devosia sp. S37.</title>
        <authorList>
            <person name="Mohd Nor M."/>
        </authorList>
    </citation>
    <scope>NUCLEOTIDE SEQUENCE [LARGE SCALE GENOMIC DNA]</scope>
    <source>
        <strain evidence="2 3">S37</strain>
    </source>
</reference>
<comment type="caution">
    <text evidence="2">The sequence shown here is derived from an EMBL/GenBank/DDBJ whole genome shotgun (WGS) entry which is preliminary data.</text>
</comment>
<evidence type="ECO:0000313" key="3">
    <source>
        <dbReference type="Proteomes" id="UP000078389"/>
    </source>
</evidence>
<feature type="compositionally biased region" description="Basic and acidic residues" evidence="1">
    <location>
        <begin position="26"/>
        <end position="40"/>
    </location>
</feature>
<protein>
    <submittedName>
        <fullName evidence="2">Uncharacterized protein</fullName>
    </submittedName>
</protein>
<dbReference type="Proteomes" id="UP000078389">
    <property type="component" value="Unassembled WGS sequence"/>
</dbReference>
<organism evidence="2 3">
    <name type="scientific">Devosia elaeis</name>
    <dbReference type="NCBI Taxonomy" id="1770058"/>
    <lineage>
        <taxon>Bacteria</taxon>
        <taxon>Pseudomonadati</taxon>
        <taxon>Pseudomonadota</taxon>
        <taxon>Alphaproteobacteria</taxon>
        <taxon>Hyphomicrobiales</taxon>
        <taxon>Devosiaceae</taxon>
        <taxon>Devosia</taxon>
    </lineage>
</organism>
<name>A0A178HP06_9HYPH</name>
<gene>
    <name evidence="2" type="ORF">A3840_16135</name>
</gene>
<dbReference type="AlphaFoldDB" id="A0A178HP06"/>
<proteinExistence type="predicted"/>
<keyword evidence="3" id="KW-1185">Reference proteome</keyword>
<evidence type="ECO:0000256" key="1">
    <source>
        <dbReference type="SAM" id="MobiDB-lite"/>
    </source>
</evidence>
<dbReference type="EMBL" id="LVVY01000123">
    <property type="protein sequence ID" value="OAM74329.1"/>
    <property type="molecule type" value="Genomic_DNA"/>
</dbReference>
<accession>A0A178HP06</accession>